<feature type="non-terminal residue" evidence="1">
    <location>
        <position position="1"/>
    </location>
</feature>
<dbReference type="AlphaFoldDB" id="A0AA35W3C4"/>
<dbReference type="EMBL" id="CASHTH010000066">
    <property type="protein sequence ID" value="CAI7990346.1"/>
    <property type="molecule type" value="Genomic_DNA"/>
</dbReference>
<reference evidence="1" key="1">
    <citation type="submission" date="2023-03" db="EMBL/GenBank/DDBJ databases">
        <authorList>
            <person name="Steffen K."/>
            <person name="Cardenas P."/>
        </authorList>
    </citation>
    <scope>NUCLEOTIDE SEQUENCE</scope>
</reference>
<dbReference type="Proteomes" id="UP001174909">
    <property type="component" value="Unassembled WGS sequence"/>
</dbReference>
<gene>
    <name evidence="1" type="ORF">GBAR_LOCUS461</name>
</gene>
<evidence type="ECO:0000313" key="2">
    <source>
        <dbReference type="Proteomes" id="UP001174909"/>
    </source>
</evidence>
<feature type="non-terminal residue" evidence="1">
    <location>
        <position position="83"/>
    </location>
</feature>
<name>A0AA35W3C4_GEOBA</name>
<protein>
    <submittedName>
        <fullName evidence="1">Uncharacterized protein</fullName>
    </submittedName>
</protein>
<comment type="caution">
    <text evidence="1">The sequence shown here is derived from an EMBL/GenBank/DDBJ whole genome shotgun (WGS) entry which is preliminary data.</text>
</comment>
<keyword evidence="2" id="KW-1185">Reference proteome</keyword>
<sequence length="83" mass="8720">GPRIFILSRGDTAVRDTAPATPPATRCLSWDSVTLSHSELGRLRPSSSSSWIVALAGAGAAICVEGRRGRVGGGETPFLKERE</sequence>
<evidence type="ECO:0000313" key="1">
    <source>
        <dbReference type="EMBL" id="CAI7990346.1"/>
    </source>
</evidence>
<organism evidence="1 2">
    <name type="scientific">Geodia barretti</name>
    <name type="common">Barrett's horny sponge</name>
    <dbReference type="NCBI Taxonomy" id="519541"/>
    <lineage>
        <taxon>Eukaryota</taxon>
        <taxon>Metazoa</taxon>
        <taxon>Porifera</taxon>
        <taxon>Demospongiae</taxon>
        <taxon>Heteroscleromorpha</taxon>
        <taxon>Tetractinellida</taxon>
        <taxon>Astrophorina</taxon>
        <taxon>Geodiidae</taxon>
        <taxon>Geodia</taxon>
    </lineage>
</organism>
<proteinExistence type="predicted"/>
<accession>A0AA35W3C4</accession>